<name>Q1LE71_CUPMC</name>
<dbReference type="PANTHER" id="PTHR37423:SF2">
    <property type="entry name" value="MEMBRANE-BOUND LYTIC MUREIN TRANSGLYCOSYLASE C"/>
    <property type="match status" value="1"/>
</dbReference>
<dbReference type="Proteomes" id="UP000002429">
    <property type="component" value="Plasmid megaplasmid"/>
</dbReference>
<dbReference type="AlphaFoldDB" id="Q1LE71"/>
<dbReference type="InterPro" id="IPR000189">
    <property type="entry name" value="Transglyc_AS"/>
</dbReference>
<dbReference type="InterPro" id="IPR008258">
    <property type="entry name" value="Transglycosylase_SLT_dom_1"/>
</dbReference>
<dbReference type="GO" id="GO:0016020">
    <property type="term" value="C:membrane"/>
    <property type="evidence" value="ECO:0007669"/>
    <property type="project" value="InterPro"/>
</dbReference>
<evidence type="ECO:0000313" key="4">
    <source>
        <dbReference type="Proteomes" id="UP000002429"/>
    </source>
</evidence>
<comment type="similarity">
    <text evidence="1">Belongs to the transglycosylase Slt family.</text>
</comment>
<feature type="domain" description="Transglycosylase SLT" evidence="2">
    <location>
        <begin position="92"/>
        <end position="190"/>
    </location>
</feature>
<evidence type="ECO:0000259" key="2">
    <source>
        <dbReference type="Pfam" id="PF01464"/>
    </source>
</evidence>
<dbReference type="PANTHER" id="PTHR37423">
    <property type="entry name" value="SOLUBLE LYTIC MUREIN TRANSGLYCOSYLASE-RELATED"/>
    <property type="match status" value="1"/>
</dbReference>
<dbReference type="InterPro" id="IPR023346">
    <property type="entry name" value="Lysozyme-like_dom_sf"/>
</dbReference>
<keyword evidence="3" id="KW-0614">Plasmid</keyword>
<dbReference type="HOGENOM" id="CLU_065765_1_0_4"/>
<dbReference type="CAZy" id="GH23">
    <property type="family name" value="Glycoside Hydrolase Family 23"/>
</dbReference>
<dbReference type="CDD" id="cd16896">
    <property type="entry name" value="LT_Slt70-like"/>
    <property type="match status" value="1"/>
</dbReference>
<dbReference type="eggNOG" id="COG0741">
    <property type="taxonomic scope" value="Bacteria"/>
</dbReference>
<dbReference type="SUPFAM" id="SSF53955">
    <property type="entry name" value="Lysozyme-like"/>
    <property type="match status" value="1"/>
</dbReference>
<dbReference type="PROSITE" id="PS00922">
    <property type="entry name" value="TRANSGLYCOSYLASE"/>
    <property type="match status" value="1"/>
</dbReference>
<organism evidence="3 4">
    <name type="scientific">Cupriavidus metallidurans (strain ATCC 43123 / DSM 2839 / NBRC 102507 / CH34)</name>
    <name type="common">Ralstonia metallidurans</name>
    <dbReference type="NCBI Taxonomy" id="266264"/>
    <lineage>
        <taxon>Bacteria</taxon>
        <taxon>Pseudomonadati</taxon>
        <taxon>Pseudomonadota</taxon>
        <taxon>Betaproteobacteria</taxon>
        <taxon>Burkholderiales</taxon>
        <taxon>Burkholderiaceae</taxon>
        <taxon>Cupriavidus</taxon>
    </lineage>
</organism>
<sequence length="215" mass="23485">MYWEGTPMTERKPSTLPRTILFTVVVIVGLAFARVARAQIFGAVSADGSITLTNTAGNPHLHLLVAGNPPAERKPREPRDLPTDAALFATFISEASRNSHLPPELIRAVIAIESRFNPNAVSRKGAIGLMQLMPDTAKRFSTGDMLNPRDNILAGAQYLRYLLDLFRDDLELALAAYNAGENAVIQAGNRIPAYAETQAYVPMVMAHYRRLLASG</sequence>
<reference evidence="4" key="1">
    <citation type="journal article" date="2010" name="PLoS ONE">
        <title>The complete genome sequence of Cupriavidus metallidurans strain CH34, a master survivalist in harsh and anthropogenic environments.</title>
        <authorList>
            <person name="Janssen P.J."/>
            <person name="Van Houdt R."/>
            <person name="Moors H."/>
            <person name="Monsieurs P."/>
            <person name="Morin N."/>
            <person name="Michaux A."/>
            <person name="Benotmane M.A."/>
            <person name="Leys N."/>
            <person name="Vallaeys T."/>
            <person name="Lapidus A."/>
            <person name="Monchy S."/>
            <person name="Medigue C."/>
            <person name="Taghavi S."/>
            <person name="McCorkle S."/>
            <person name="Dunn J."/>
            <person name="van der Lelie D."/>
            <person name="Mergeay M."/>
        </authorList>
    </citation>
    <scope>NUCLEOTIDE SEQUENCE [LARGE SCALE GENOMIC DNA]</scope>
    <source>
        <strain evidence="4">ATCC 43123 / DSM 2839 / NBRC 102507 / CH34</strain>
    </source>
</reference>
<dbReference type="Gene3D" id="1.10.530.10">
    <property type="match status" value="1"/>
</dbReference>
<proteinExistence type="inferred from homology"/>
<accession>Q1LE71</accession>
<protein>
    <submittedName>
        <fullName evidence="3">Lytic transglycosylase, catalytic</fullName>
    </submittedName>
</protein>
<dbReference type="GO" id="GO:0000270">
    <property type="term" value="P:peptidoglycan metabolic process"/>
    <property type="evidence" value="ECO:0007669"/>
    <property type="project" value="InterPro"/>
</dbReference>
<dbReference type="GO" id="GO:0008933">
    <property type="term" value="F:peptidoglycan lytic transglycosylase activity"/>
    <property type="evidence" value="ECO:0007669"/>
    <property type="project" value="InterPro"/>
</dbReference>
<evidence type="ECO:0000313" key="3">
    <source>
        <dbReference type="EMBL" id="ABF11555.1"/>
    </source>
</evidence>
<evidence type="ECO:0000256" key="1">
    <source>
        <dbReference type="ARBA" id="ARBA00007734"/>
    </source>
</evidence>
<dbReference type="KEGG" id="rme:Rmet_4693"/>
<dbReference type="EMBL" id="CP000353">
    <property type="protein sequence ID" value="ABF11555.1"/>
    <property type="molecule type" value="Genomic_DNA"/>
</dbReference>
<keyword evidence="4" id="KW-1185">Reference proteome</keyword>
<geneLocation type="plasmid" evidence="3 4">
    <name>megaplasmid</name>
</geneLocation>
<dbReference type="Pfam" id="PF01464">
    <property type="entry name" value="SLT"/>
    <property type="match status" value="1"/>
</dbReference>
<gene>
    <name evidence="3" type="ordered locus">Rmet_4693</name>
</gene>